<dbReference type="InterPro" id="IPR011990">
    <property type="entry name" value="TPR-like_helical_dom_sf"/>
</dbReference>
<protein>
    <submittedName>
        <fullName evidence="3">CHAT domain-containing protein</fullName>
    </submittedName>
</protein>
<feature type="transmembrane region" description="Helical" evidence="1">
    <location>
        <begin position="29"/>
        <end position="49"/>
    </location>
</feature>
<sequence length="909" mass="100777">MKGRDRLHHRNFIARLYRVLLPLAVRNRLLHFCLGMGIISVLAFTPFHLHPIALFPSDRPHNGVAVAQSIPDSLQLLEQGRAFFQGEQFSEAARVWQQAAMEFNHAENPLNQALALNYLSLAYQQLGQWQPATEAIASCLSLLQGSQSKRLDSQRLPILAQGFNTQGHLYYSMGQSEQSLTTWQEAVALYQQLGDTEGAIGSQINVAQAMQALGLYRRSRQTLEQVELSLENQPNSLLKATGLRSLGNALRTIGELEQSRDLLQQSLTIAQSLRLSSAIAAAQFSLGNTARAIAQKAVVLNDTNTAELERKAAIAAYQKGAELSTSPLIQVRSQLNQLALLIDLAQISEAQKLLPSIQVQLEQLPPSRGAVYDRIHFAHNLIKLFLDESPDSTLSDRNLTEIATGLATAVQQAKTLQDPRAESYALGSLGHLYELTTQSEDAQKLTQQALMIAQAIDASDIAYRWQWQVGRLMKQQGKKPEAVAAYTGAIATLQSLRQDLASINPDNPDVQFSFREGVEPVYRELVDLLTDPNESPTQENLRQARQAIESLQLAELDNFFQEACLDAKPIQIDEIDTTAAVIYPIILPERLAVIVALPNSPLRLYNTGVSQAEIESKLNEIQQDIGRRAGNNQQVLQNSQQIYDWLIRPAEADLKQSQIQTLVFVLDGQLRNVPMAALHDGAQYLIENYSLALTPGLQLLPPQPLAQEQVQLLAAGLSEARQGFSALQNVDLELQEIQDNVPAQVLFNQEFTQINLQETINSSPVPIVHIATHGQFSSQAERTFILTWDGRINVKDLDSLLRKKEQELSRPIELLVFSACETASGDSRAALGLAGVAVRAGARSTIATLWRVSDESTAALMVRFYQELARGEGITKAEALRLAQISLLREGRYRTPYFWSPYILVGNWR</sequence>
<dbReference type="InterPro" id="IPR019734">
    <property type="entry name" value="TPR_rpt"/>
</dbReference>
<keyword evidence="1" id="KW-1133">Transmembrane helix</keyword>
<dbReference type="RefSeq" id="WP_207088737.1">
    <property type="nucleotide sequence ID" value="NZ_JAFLQW010000377.1"/>
</dbReference>
<dbReference type="PANTHER" id="PTHR10098:SF112">
    <property type="entry name" value="SLR0380 PROTEIN"/>
    <property type="match status" value="1"/>
</dbReference>
<evidence type="ECO:0000256" key="1">
    <source>
        <dbReference type="SAM" id="Phobius"/>
    </source>
</evidence>
<reference evidence="3 4" key="1">
    <citation type="submission" date="2021-03" db="EMBL/GenBank/DDBJ databases">
        <title>Metabolic Capacity of the Antarctic Cyanobacterium Phormidium pseudopriestleyi that Sustains Oxygenic Photosynthesis in the Presence of Hydrogen Sulfide.</title>
        <authorList>
            <person name="Lumian J.E."/>
            <person name="Jungblut A.D."/>
            <person name="Dillon M.L."/>
            <person name="Hawes I."/>
            <person name="Doran P.T."/>
            <person name="Mackey T.J."/>
            <person name="Dick G.J."/>
            <person name="Grettenberger C.L."/>
            <person name="Sumner D.Y."/>
        </authorList>
    </citation>
    <scope>NUCLEOTIDE SEQUENCE [LARGE SCALE GENOMIC DNA]</scope>
    <source>
        <strain evidence="3 4">FRX01</strain>
    </source>
</reference>
<dbReference type="EMBL" id="JAFLQW010000377">
    <property type="protein sequence ID" value="MBO0350251.1"/>
    <property type="molecule type" value="Genomic_DNA"/>
</dbReference>
<gene>
    <name evidence="3" type="ORF">J0895_14245</name>
</gene>
<name>A0ABS3FT00_9CYAN</name>
<proteinExistence type="predicted"/>
<dbReference type="PANTHER" id="PTHR10098">
    <property type="entry name" value="RAPSYN-RELATED"/>
    <property type="match status" value="1"/>
</dbReference>
<dbReference type="SUPFAM" id="SSF48452">
    <property type="entry name" value="TPR-like"/>
    <property type="match status" value="2"/>
</dbReference>
<keyword evidence="4" id="KW-1185">Reference proteome</keyword>
<organism evidence="3 4">
    <name type="scientific">Phormidium pseudopriestleyi FRX01</name>
    <dbReference type="NCBI Taxonomy" id="1759528"/>
    <lineage>
        <taxon>Bacteria</taxon>
        <taxon>Bacillati</taxon>
        <taxon>Cyanobacteriota</taxon>
        <taxon>Cyanophyceae</taxon>
        <taxon>Oscillatoriophycideae</taxon>
        <taxon>Oscillatoriales</taxon>
        <taxon>Oscillatoriaceae</taxon>
        <taxon>Phormidium</taxon>
    </lineage>
</organism>
<comment type="caution">
    <text evidence="3">The sequence shown here is derived from an EMBL/GenBank/DDBJ whole genome shotgun (WGS) entry which is preliminary data.</text>
</comment>
<evidence type="ECO:0000313" key="3">
    <source>
        <dbReference type="EMBL" id="MBO0350251.1"/>
    </source>
</evidence>
<evidence type="ECO:0000313" key="4">
    <source>
        <dbReference type="Proteomes" id="UP000664844"/>
    </source>
</evidence>
<dbReference type="Proteomes" id="UP000664844">
    <property type="component" value="Unassembled WGS sequence"/>
</dbReference>
<evidence type="ECO:0000259" key="2">
    <source>
        <dbReference type="Pfam" id="PF12770"/>
    </source>
</evidence>
<feature type="domain" description="CHAT" evidence="2">
    <location>
        <begin position="639"/>
        <end position="907"/>
    </location>
</feature>
<dbReference type="InterPro" id="IPR024983">
    <property type="entry name" value="CHAT_dom"/>
</dbReference>
<dbReference type="Gene3D" id="1.25.40.10">
    <property type="entry name" value="Tetratricopeptide repeat domain"/>
    <property type="match status" value="3"/>
</dbReference>
<keyword evidence="1" id="KW-0472">Membrane</keyword>
<dbReference type="SMART" id="SM00028">
    <property type="entry name" value="TPR"/>
    <property type="match status" value="5"/>
</dbReference>
<keyword evidence="1" id="KW-0812">Transmembrane</keyword>
<dbReference type="Pfam" id="PF12770">
    <property type="entry name" value="CHAT"/>
    <property type="match status" value="1"/>
</dbReference>
<accession>A0ABS3FT00</accession>